<evidence type="ECO:0000256" key="6">
    <source>
        <dbReference type="SAM" id="MobiDB-lite"/>
    </source>
</evidence>
<organism evidence="7 8">
    <name type="scientific">Acacia crassicarpa</name>
    <name type="common">northern wattle</name>
    <dbReference type="NCBI Taxonomy" id="499986"/>
    <lineage>
        <taxon>Eukaryota</taxon>
        <taxon>Viridiplantae</taxon>
        <taxon>Streptophyta</taxon>
        <taxon>Embryophyta</taxon>
        <taxon>Tracheophyta</taxon>
        <taxon>Spermatophyta</taxon>
        <taxon>Magnoliopsida</taxon>
        <taxon>eudicotyledons</taxon>
        <taxon>Gunneridae</taxon>
        <taxon>Pentapetalae</taxon>
        <taxon>rosids</taxon>
        <taxon>fabids</taxon>
        <taxon>Fabales</taxon>
        <taxon>Fabaceae</taxon>
        <taxon>Caesalpinioideae</taxon>
        <taxon>mimosoid clade</taxon>
        <taxon>Acacieae</taxon>
        <taxon>Acacia</taxon>
    </lineage>
</organism>
<evidence type="ECO:0000256" key="5">
    <source>
        <dbReference type="ARBA" id="ARBA00022927"/>
    </source>
</evidence>
<dbReference type="EMBL" id="JAWXYG010000003">
    <property type="protein sequence ID" value="KAK4278155.1"/>
    <property type="molecule type" value="Genomic_DNA"/>
</dbReference>
<comment type="caution">
    <text evidence="7">The sequence shown here is derived from an EMBL/GenBank/DDBJ whole genome shotgun (WGS) entry which is preliminary data.</text>
</comment>
<sequence length="1079" mass="123166">MASAFLSPTFPPPPAPVRPKPKRVVSTYPDIPLKPSLKAKARRISVQDYEQLTPDEINELQSAAKNLFLSNDSSQHLSLVGDFANSSVPRESQVESLWNFCARRFPNSLSLMLAHLLFLPYLPSVTRTHIVDLLHLTLTRFHGQDAPRFHQRVLASLKPLLLDVIENRDELIPELPNLSQVAAKIFVIERWEELLDFVFDALHTEFESEQERALRVLSTLPETRKECLGAYKFWWHNYKSLIPRFLELFDSANLNIRALTFDASVKLVRLLHQWKCDDEFDKLLQIMIRFLRDSHRDAQTHIVEQRMMDLVELAKGCTDHFFKRYNVVLGCLFQIVETVDDNTSIMCQAIEIIRILDERDFSNFSKYYLDLSIDSESSILENCVRLMCRIADVPACHDLDAEHTGISGDHKLGMLLFLRLVFHAQQDTLLPFVREMIPNYLNSEDWQTRHAGVTAFTEIGCVHETIMIEQAETVINISLADPHRHVLVAAIDLIILLVKEFGQDQVKHLTKFVPRLLTIIRSSSIYPSIQLRATTAIHLFIANGADEEAVKSFLKDLMPVLLDLLEMEDREFCKIAMETLKSLAVSFPAIFRGYYQKVVASLKVFTCQSLLEEKFMDDLSFIFLGPLLHPSLSLLKDIQPEALSQLCNLPQRVADQFLSKTMPDLVQTLENAEPFTKFGFKDFLLKKSVLACDLLTKFADRFPKTFEPWASTVSPLLTSLITSTHSEAKIAAVRALPSLLHSCEHKKEFHKFFLYGAVRDLVNELQKGILHKSIGIEMLKSLNTCVQICGTEVLRAELVKHIVDHIKEILFQSSVFANMNKKTREEASSLWFRPVAESYKQELEEQIIQATSCLVTMITTLKSEFLPHVCELLPAIEALWRRECPDNVKAVAISIFNLLLSDYPQKWERYCDTYPMIVIELCYSQSPQLQREAARGIGLRATHIKLMPIFDAQGSMDGLNFVIDSGRKSEERAMAYVAAVSAFGKILEFWCHIIHTPQILPLQLKSFPLRNDFKEAESANAQLGLPFDRYDRDLLGHNNKNLSKATQICKKILSKRDNLATDATIGLIKSWLSKVEAKP</sequence>
<dbReference type="SUPFAM" id="SSF48371">
    <property type="entry name" value="ARM repeat"/>
    <property type="match status" value="1"/>
</dbReference>
<keyword evidence="4" id="KW-0677">Repeat</keyword>
<gene>
    <name evidence="7" type="ORF">QN277_016041</name>
</gene>
<keyword evidence="5" id="KW-0653">Protein transport</keyword>
<proteinExistence type="predicted"/>
<dbReference type="InterPro" id="IPR040122">
    <property type="entry name" value="Importin_beta"/>
</dbReference>
<dbReference type="GO" id="GO:0006606">
    <property type="term" value="P:protein import into nucleus"/>
    <property type="evidence" value="ECO:0007669"/>
    <property type="project" value="InterPro"/>
</dbReference>
<comment type="subcellular location">
    <subcellularLocation>
        <location evidence="1">Cytoplasm</location>
    </subcellularLocation>
</comment>
<accession>A0AAE1MVT2</accession>
<evidence type="ECO:0000256" key="4">
    <source>
        <dbReference type="ARBA" id="ARBA00022737"/>
    </source>
</evidence>
<dbReference type="Pfam" id="PF18829">
    <property type="entry name" value="Importin_rep_6"/>
    <property type="match status" value="1"/>
</dbReference>
<dbReference type="Gene3D" id="1.25.10.10">
    <property type="entry name" value="Leucine-rich Repeat Variant"/>
    <property type="match status" value="1"/>
</dbReference>
<keyword evidence="2" id="KW-0813">Transport</keyword>
<evidence type="ECO:0000313" key="7">
    <source>
        <dbReference type="EMBL" id="KAK4278155.1"/>
    </source>
</evidence>
<name>A0AAE1MVT2_9FABA</name>
<evidence type="ECO:0000256" key="1">
    <source>
        <dbReference type="ARBA" id="ARBA00004496"/>
    </source>
</evidence>
<evidence type="ECO:0000313" key="8">
    <source>
        <dbReference type="Proteomes" id="UP001293593"/>
    </source>
</evidence>
<dbReference type="InterPro" id="IPR016024">
    <property type="entry name" value="ARM-type_fold"/>
</dbReference>
<evidence type="ECO:0000256" key="2">
    <source>
        <dbReference type="ARBA" id="ARBA00022448"/>
    </source>
</evidence>
<keyword evidence="8" id="KW-1185">Reference proteome</keyword>
<dbReference type="Proteomes" id="UP001293593">
    <property type="component" value="Unassembled WGS sequence"/>
</dbReference>
<dbReference type="InterPro" id="IPR011989">
    <property type="entry name" value="ARM-like"/>
</dbReference>
<dbReference type="InterPro" id="IPR041389">
    <property type="entry name" value="Importin_rep_6"/>
</dbReference>
<dbReference type="GO" id="GO:0005737">
    <property type="term" value="C:cytoplasm"/>
    <property type="evidence" value="ECO:0007669"/>
    <property type="project" value="UniProtKB-SubCell"/>
</dbReference>
<evidence type="ECO:0000256" key="3">
    <source>
        <dbReference type="ARBA" id="ARBA00022490"/>
    </source>
</evidence>
<keyword evidence="3" id="KW-0963">Cytoplasm</keyword>
<dbReference type="AlphaFoldDB" id="A0AAE1MVT2"/>
<protein>
    <submittedName>
        <fullName evidence="7">Uncharacterized protein</fullName>
    </submittedName>
</protein>
<reference evidence="7" key="1">
    <citation type="submission" date="2023-10" db="EMBL/GenBank/DDBJ databases">
        <title>Chromosome-level genome of the transformable northern wattle, Acacia crassicarpa.</title>
        <authorList>
            <person name="Massaro I."/>
            <person name="Sinha N.R."/>
            <person name="Poethig S."/>
            <person name="Leichty A.R."/>
        </authorList>
    </citation>
    <scope>NUCLEOTIDE SEQUENCE</scope>
    <source>
        <strain evidence="7">Acra3RX</strain>
        <tissue evidence="7">Leaf</tissue>
    </source>
</reference>
<feature type="compositionally biased region" description="Pro residues" evidence="6">
    <location>
        <begin position="9"/>
        <end position="18"/>
    </location>
</feature>
<dbReference type="PANTHER" id="PTHR10527">
    <property type="entry name" value="IMPORTIN BETA"/>
    <property type="match status" value="1"/>
</dbReference>
<feature type="region of interest" description="Disordered" evidence="6">
    <location>
        <begin position="1"/>
        <end position="23"/>
    </location>
</feature>